<keyword evidence="4" id="KW-1185">Reference proteome</keyword>
<evidence type="ECO:0000313" key="4">
    <source>
        <dbReference type="Proteomes" id="UP000617734"/>
    </source>
</evidence>
<dbReference type="RefSeq" id="WP_190210908.1">
    <property type="nucleotide sequence ID" value="NZ_BNBO01000010.1"/>
</dbReference>
<dbReference type="EMBL" id="BNBO01000010">
    <property type="protein sequence ID" value="GHH68463.1"/>
    <property type="molecule type" value="Genomic_DNA"/>
</dbReference>
<feature type="signal peptide" evidence="2">
    <location>
        <begin position="1"/>
        <end position="33"/>
    </location>
</feature>
<evidence type="ECO:0000256" key="2">
    <source>
        <dbReference type="SAM" id="SignalP"/>
    </source>
</evidence>
<comment type="caution">
    <text evidence="3">The sequence shown here is derived from an EMBL/GenBank/DDBJ whole genome shotgun (WGS) entry which is preliminary data.</text>
</comment>
<gene>
    <name evidence="3" type="ORF">GCM10018781_25480</name>
</gene>
<feature type="chain" id="PRO_5037010504" description="VCBS repeat-containing protein" evidence="2">
    <location>
        <begin position="34"/>
        <end position="642"/>
    </location>
</feature>
<evidence type="ECO:0000313" key="3">
    <source>
        <dbReference type="EMBL" id="GHH68463.1"/>
    </source>
</evidence>
<dbReference type="GeneID" id="95353000"/>
<sequence>MPNRPYEHRTARAAATAAAFLVVSALAAPTALAAGPGTTAAAGPGTAAVAAADAASDAAGAAGAEAEGDPHRATVSDPHLGPVHPHTLSPAAADLESCGLPDPAAWGWIGAGSDAPGAVTLNATVTDPAGTPLRSANRLTDYSLPGSPVVATGHSDTTASGSVASFTVPSGLVKDGHAYGWTARATGLTGAAHQSAASPSCHFRVDLTPPTVTLPAEVTDPAHQFPPSGNGQSTGLHLGQSGSLPFTAADADPSALGASGVACVRWGFDPQFADASWKCGSELPAGALTVTPAHWGTNTTYIQVADNAGNHSQPAAYSYYVPDRPAPSWVYGDVTGDGVPDVLTADTAGNLRTYSAVGPTGKLASPAGQGPGGSWGGVQVTHRSSNNGPPADNVFAHRDGSGFLSLYMTSYSEPGTYNRGLATTVDKPECVAPASDPDRCADYLTDFSRTLRIAATGGITLPDYTQSAQNLNRPGLLTVEANADGTDAALWFYPAGGYNGFDRPVRLAATGWRDTELITPGDWAGQGRPGLWTRDRLTGDVHALTFTVGTIESADPFGDPTEVTALTAIAGDTVIGNVPVSQWSLIGSEGDLTGNGSPALWGVTGTGEVQVRAGHRTGSPAAPGFAFEDTVRTIGSTAPPAG</sequence>
<dbReference type="AlphaFoldDB" id="A0A919KQD7"/>
<reference evidence="3" key="2">
    <citation type="submission" date="2020-09" db="EMBL/GenBank/DDBJ databases">
        <authorList>
            <person name="Sun Q."/>
            <person name="Ohkuma M."/>
        </authorList>
    </citation>
    <scope>NUCLEOTIDE SEQUENCE</scope>
    <source>
        <strain evidence="3">JCM 4646</strain>
    </source>
</reference>
<proteinExistence type="predicted"/>
<keyword evidence="2" id="KW-0732">Signal</keyword>
<protein>
    <recommendedName>
        <fullName evidence="5">VCBS repeat-containing protein</fullName>
    </recommendedName>
</protein>
<evidence type="ECO:0008006" key="5">
    <source>
        <dbReference type="Google" id="ProtNLM"/>
    </source>
</evidence>
<name>A0A919KQD7_9ACTN</name>
<dbReference type="Proteomes" id="UP000617734">
    <property type="component" value="Unassembled WGS sequence"/>
</dbReference>
<organism evidence="3 4">
    <name type="scientific">Kitasatospora indigofera</name>
    <dbReference type="NCBI Taxonomy" id="67307"/>
    <lineage>
        <taxon>Bacteria</taxon>
        <taxon>Bacillati</taxon>
        <taxon>Actinomycetota</taxon>
        <taxon>Actinomycetes</taxon>
        <taxon>Kitasatosporales</taxon>
        <taxon>Streptomycetaceae</taxon>
        <taxon>Kitasatospora</taxon>
    </lineage>
</organism>
<evidence type="ECO:0000256" key="1">
    <source>
        <dbReference type="SAM" id="MobiDB-lite"/>
    </source>
</evidence>
<feature type="region of interest" description="Disordered" evidence="1">
    <location>
        <begin position="60"/>
        <end position="88"/>
    </location>
</feature>
<reference evidence="3" key="1">
    <citation type="journal article" date="2014" name="Int. J. Syst. Evol. Microbiol.">
        <title>Complete genome sequence of Corynebacterium casei LMG S-19264T (=DSM 44701T), isolated from a smear-ripened cheese.</title>
        <authorList>
            <consortium name="US DOE Joint Genome Institute (JGI-PGF)"/>
            <person name="Walter F."/>
            <person name="Albersmeier A."/>
            <person name="Kalinowski J."/>
            <person name="Ruckert C."/>
        </authorList>
    </citation>
    <scope>NUCLEOTIDE SEQUENCE</scope>
    <source>
        <strain evidence="3">JCM 4646</strain>
    </source>
</reference>
<accession>A0A919KQD7</accession>